<gene>
    <name evidence="3" type="ORF">GF359_10140</name>
</gene>
<evidence type="ECO:0000313" key="3">
    <source>
        <dbReference type="EMBL" id="MBD3365560.1"/>
    </source>
</evidence>
<sequence>YCCIDDSESPHSSQAVAVEESRPPSSEVEVGSFSNVIRTRFSLTQEKRVSITVFNASGRRIRNLTSGVYSAGTHQLRWPGIDDEGNTLPSGVYYMRLELEGEKPLIRKTVLLD</sequence>
<organism evidence="3 4">
    <name type="scientific">candidate division WOR-3 bacterium</name>
    <dbReference type="NCBI Taxonomy" id="2052148"/>
    <lineage>
        <taxon>Bacteria</taxon>
        <taxon>Bacteria division WOR-3</taxon>
    </lineage>
</organism>
<evidence type="ECO:0000259" key="2">
    <source>
        <dbReference type="Pfam" id="PF13860"/>
    </source>
</evidence>
<name>A0A9D5KCH6_UNCW3</name>
<proteinExistence type="predicted"/>
<dbReference type="AlphaFoldDB" id="A0A9D5KCH6"/>
<dbReference type="Gene3D" id="2.60.40.4070">
    <property type="match status" value="1"/>
</dbReference>
<dbReference type="EMBL" id="WJKJ01000336">
    <property type="protein sequence ID" value="MBD3365560.1"/>
    <property type="molecule type" value="Genomic_DNA"/>
</dbReference>
<feature type="region of interest" description="Disordered" evidence="1">
    <location>
        <begin position="1"/>
        <end position="24"/>
    </location>
</feature>
<evidence type="ECO:0000313" key="4">
    <source>
        <dbReference type="Proteomes" id="UP000630660"/>
    </source>
</evidence>
<dbReference type="Pfam" id="PF13860">
    <property type="entry name" value="FlgD_ig"/>
    <property type="match status" value="1"/>
</dbReference>
<reference evidence="3" key="1">
    <citation type="submission" date="2019-11" db="EMBL/GenBank/DDBJ databases">
        <title>Microbial mats filling the niche in hypersaline microbial mats.</title>
        <authorList>
            <person name="Wong H.L."/>
            <person name="Macleod F.I."/>
            <person name="White R.A. III"/>
            <person name="Burns B.P."/>
        </authorList>
    </citation>
    <scope>NUCLEOTIDE SEQUENCE</scope>
    <source>
        <strain evidence="3">Bin_327</strain>
    </source>
</reference>
<accession>A0A9D5KCH6</accession>
<comment type="caution">
    <text evidence="3">The sequence shown here is derived from an EMBL/GenBank/DDBJ whole genome shotgun (WGS) entry which is preliminary data.</text>
</comment>
<feature type="domain" description="FlgD/Vpr Ig-like" evidence="2">
    <location>
        <begin position="46"/>
        <end position="98"/>
    </location>
</feature>
<dbReference type="Proteomes" id="UP000630660">
    <property type="component" value="Unassembled WGS sequence"/>
</dbReference>
<feature type="non-terminal residue" evidence="3">
    <location>
        <position position="1"/>
    </location>
</feature>
<evidence type="ECO:0000256" key="1">
    <source>
        <dbReference type="SAM" id="MobiDB-lite"/>
    </source>
</evidence>
<protein>
    <recommendedName>
        <fullName evidence="2">FlgD/Vpr Ig-like domain-containing protein</fullName>
    </recommendedName>
</protein>
<dbReference type="InterPro" id="IPR025965">
    <property type="entry name" value="FlgD/Vpr_Ig-like"/>
</dbReference>